<evidence type="ECO:0000313" key="4">
    <source>
        <dbReference type="EMBL" id="KAJ8896048.1"/>
    </source>
</evidence>
<accession>A0ABQ9IJM2</accession>
<feature type="compositionally biased region" description="Basic and acidic residues" evidence="1">
    <location>
        <begin position="791"/>
        <end position="803"/>
    </location>
</feature>
<comment type="caution">
    <text evidence="4">The sequence shown here is derived from an EMBL/GenBank/DDBJ whole genome shotgun (WGS) entry which is preliminary data.</text>
</comment>
<evidence type="ECO:0000313" key="5">
    <source>
        <dbReference type="Proteomes" id="UP001159363"/>
    </source>
</evidence>
<proteinExistence type="predicted"/>
<feature type="transmembrane region" description="Helical" evidence="2">
    <location>
        <begin position="104"/>
        <end position="123"/>
    </location>
</feature>
<dbReference type="InterPro" id="IPR025476">
    <property type="entry name" value="Helitron_helicase-like"/>
</dbReference>
<feature type="compositionally biased region" description="Polar residues" evidence="1">
    <location>
        <begin position="587"/>
        <end position="601"/>
    </location>
</feature>
<dbReference type="PANTHER" id="PTHR23022">
    <property type="entry name" value="TRANSPOSABLE ELEMENT-RELATED"/>
    <property type="match status" value="1"/>
</dbReference>
<organism evidence="4 5">
    <name type="scientific">Dryococelus australis</name>
    <dbReference type="NCBI Taxonomy" id="614101"/>
    <lineage>
        <taxon>Eukaryota</taxon>
        <taxon>Metazoa</taxon>
        <taxon>Ecdysozoa</taxon>
        <taxon>Arthropoda</taxon>
        <taxon>Hexapoda</taxon>
        <taxon>Insecta</taxon>
        <taxon>Pterygota</taxon>
        <taxon>Neoptera</taxon>
        <taxon>Polyneoptera</taxon>
        <taxon>Phasmatodea</taxon>
        <taxon>Verophasmatodea</taxon>
        <taxon>Anareolatae</taxon>
        <taxon>Phasmatidae</taxon>
        <taxon>Eurycanthinae</taxon>
        <taxon>Dryococelus</taxon>
    </lineage>
</organism>
<dbReference type="Gene3D" id="3.30.420.10">
    <property type="entry name" value="Ribonuclease H-like superfamily/Ribonuclease H"/>
    <property type="match status" value="1"/>
</dbReference>
<sequence length="868" mass="99008">MLYFRRLSCFACQADDAGFLGGFPFLPSLHSGAAPYSSRFTLIGSQDLDMKSHPYLSTLDSQHFEVLPLNSKRVKKLRIDYTSGTTTCQPQRFLHANMRVRSRWEIRVLFAMVGTVVCVFVHFTDDRRLSGQGGQHFETVTFVNCSRASVVKVCREWTNGTIGNNHSGNCGVPHADGVRGERRLRRCAKADRLATVEQLTVQMNQEASRQVSTTTVQRTLLRMGLRRRRRYGDWTTADWRRAAFSDELRFQLHRRDGRQRVRRETSENRHPASIARRTQGEGGSVMVWGMFSWYPLGPIIRVEGTLGRFGYEYIPDYHVHPYMMIVLPKEDWIFQHYNAPCHTARSVRTWLEEHDKDYKDHLDRRVRRLSPPPRTLQQLWDALQTAWLQIHVETHQHLTESLPASLAAVRAAKGVPPISPRQNRGLYNVLENEDELPEKVSQRFMRFGKSMPAAHQQFLSPKTARKALDKRAVLSRGGHPWESNSPFKLTNSNKVRILTILRYHAIEVWFLVHLPALTPSRQCGWSTLLNTTSNAHCKDGTRHLRWARTFSASHPVRCEEPSEPGHRIVLNTYDTRELENDGRLSSDQRVPAAQGTTQTPRSRTRALPQHPRYLPRPRCALHHRRALTWIIPCDTRSRVVKQPVALGGSFDDEKRPISSGRALTFITSSSVSVRSLSGAHRITSNHDVFGGQVVDYWWRVEFQCRGSPHLHMVVWVKDQPNFETQEGIQMIDRVPLLMGRTSPGRESEAPALLIFILSPPTTTLSIGKAGVTRSWADGGNYCNCDPAPAGDESRRAARRERTSFHRAPSPLPPTFPRFSLRSPLRHKTPPHGPTYPVSRTLIVLPDTVDKPSGGARPWVWHGDFHLKL</sequence>
<feature type="region of interest" description="Disordered" evidence="1">
    <location>
        <begin position="579"/>
        <end position="610"/>
    </location>
</feature>
<gene>
    <name evidence="4" type="ORF">PR048_001389</name>
</gene>
<evidence type="ECO:0000259" key="3">
    <source>
        <dbReference type="Pfam" id="PF14214"/>
    </source>
</evidence>
<evidence type="ECO:0000256" key="1">
    <source>
        <dbReference type="SAM" id="MobiDB-lite"/>
    </source>
</evidence>
<dbReference type="EMBL" id="JARBHB010000001">
    <property type="protein sequence ID" value="KAJ8896048.1"/>
    <property type="molecule type" value="Genomic_DNA"/>
</dbReference>
<name>A0ABQ9IJM2_9NEOP</name>
<keyword evidence="2" id="KW-0812">Transmembrane</keyword>
<dbReference type="Pfam" id="PF14214">
    <property type="entry name" value="Helitron_like_N"/>
    <property type="match status" value="1"/>
</dbReference>
<dbReference type="InterPro" id="IPR036397">
    <property type="entry name" value="RNaseH_sf"/>
</dbReference>
<keyword evidence="2" id="KW-0472">Membrane</keyword>
<dbReference type="PANTHER" id="PTHR23022:SF134">
    <property type="entry name" value="TRANSPOSABLE ELEMENT TC1 TRANSPOSASE"/>
    <property type="match status" value="1"/>
</dbReference>
<dbReference type="InterPro" id="IPR052338">
    <property type="entry name" value="Transposase_5"/>
</dbReference>
<feature type="region of interest" description="Disordered" evidence="1">
    <location>
        <begin position="787"/>
        <end position="833"/>
    </location>
</feature>
<dbReference type="Proteomes" id="UP001159363">
    <property type="component" value="Chromosome 1"/>
</dbReference>
<keyword evidence="2" id="KW-1133">Transmembrane helix</keyword>
<protein>
    <recommendedName>
        <fullName evidence="3">Helitron helicase-like domain-containing protein</fullName>
    </recommendedName>
</protein>
<evidence type="ECO:0000256" key="2">
    <source>
        <dbReference type="SAM" id="Phobius"/>
    </source>
</evidence>
<feature type="domain" description="Helitron helicase-like" evidence="3">
    <location>
        <begin position="686"/>
        <end position="714"/>
    </location>
</feature>
<reference evidence="4 5" key="1">
    <citation type="submission" date="2023-02" db="EMBL/GenBank/DDBJ databases">
        <title>LHISI_Scaffold_Assembly.</title>
        <authorList>
            <person name="Stuart O.P."/>
            <person name="Cleave R."/>
            <person name="Magrath M.J.L."/>
            <person name="Mikheyev A.S."/>
        </authorList>
    </citation>
    <scope>NUCLEOTIDE SEQUENCE [LARGE SCALE GENOMIC DNA]</scope>
    <source>
        <strain evidence="4">Daus_M_001</strain>
        <tissue evidence="4">Leg muscle</tissue>
    </source>
</reference>
<keyword evidence="5" id="KW-1185">Reference proteome</keyword>